<evidence type="ECO:0000313" key="1">
    <source>
        <dbReference type="EMBL" id="SEW52859.1"/>
    </source>
</evidence>
<protein>
    <submittedName>
        <fullName evidence="1">Uncharacterized protein</fullName>
    </submittedName>
</protein>
<name>A0A1I0S9T3_9BACT</name>
<proteinExistence type="predicted"/>
<sequence>MLPDMAALLRKRLYNTNAMSHIVIPIPPLPGKQEIEVEVTINNQKQQLRYRVELFYWDDCSNPMGHRADCISEMLSHHDPEWMVYYIGSPTDKFVPITFVSRESRKLLQKVSV</sequence>
<gene>
    <name evidence="1" type="ORF">SAMN04488122_5185</name>
</gene>
<dbReference type="Proteomes" id="UP000199310">
    <property type="component" value="Unassembled WGS sequence"/>
</dbReference>
<accession>A0A1I0S9T3</accession>
<organism evidence="1 2">
    <name type="scientific">Chitinophaga arvensicola</name>
    <dbReference type="NCBI Taxonomy" id="29529"/>
    <lineage>
        <taxon>Bacteria</taxon>
        <taxon>Pseudomonadati</taxon>
        <taxon>Bacteroidota</taxon>
        <taxon>Chitinophagia</taxon>
        <taxon>Chitinophagales</taxon>
        <taxon>Chitinophagaceae</taxon>
        <taxon>Chitinophaga</taxon>
    </lineage>
</organism>
<dbReference type="EMBL" id="FOJG01000002">
    <property type="protein sequence ID" value="SEW52859.1"/>
    <property type="molecule type" value="Genomic_DNA"/>
</dbReference>
<evidence type="ECO:0000313" key="2">
    <source>
        <dbReference type="Proteomes" id="UP000199310"/>
    </source>
</evidence>
<dbReference type="AlphaFoldDB" id="A0A1I0S9T3"/>
<keyword evidence="2" id="KW-1185">Reference proteome</keyword>
<reference evidence="2" key="1">
    <citation type="submission" date="2016-10" db="EMBL/GenBank/DDBJ databases">
        <authorList>
            <person name="Varghese N."/>
            <person name="Submissions S."/>
        </authorList>
    </citation>
    <scope>NUCLEOTIDE SEQUENCE [LARGE SCALE GENOMIC DNA]</scope>
    <source>
        <strain evidence="2">DSM 3695</strain>
    </source>
</reference>